<reference evidence="4 5" key="1">
    <citation type="submission" date="2020-08" db="EMBL/GenBank/DDBJ databases">
        <title>Genomic Encyclopedia of Type Strains, Phase IV (KMG-V): Genome sequencing to study the core and pangenomes of soil and plant-associated prokaryotes.</title>
        <authorList>
            <person name="Whitman W."/>
        </authorList>
    </citation>
    <scope>NUCLEOTIDE SEQUENCE [LARGE SCALE GENOMIC DNA]</scope>
    <source>
        <strain evidence="4 5">MP601</strain>
    </source>
</reference>
<evidence type="ECO:0000313" key="4">
    <source>
        <dbReference type="EMBL" id="MBB6128823.1"/>
    </source>
</evidence>
<dbReference type="InterPro" id="IPR018060">
    <property type="entry name" value="HTH_AraC"/>
</dbReference>
<name>A0A841JCG6_9SPHI</name>
<dbReference type="PANTHER" id="PTHR43130:SF3">
    <property type="entry name" value="HTH-TYPE TRANSCRIPTIONAL REGULATOR RV1931C"/>
    <property type="match status" value="1"/>
</dbReference>
<sequence>MKKVSVYVPENAAIEAVTPAYRLFKTANDFLKAFDKNPLFDVEYVGLKDYIATNDGEYSVKIDRQIKDIKETDLIIIPAVFGDINEAIKANEHAIPWIKKMYGNGSEVASLCNGAFLLGKTGLVNGKKCSTHWAYFNQFREMYPEVEIVDGAVITDEGKIYSSGGANSLWNLLLYLLEKYTDRNTAILAAKYFAIDIDRNSQSAFTIFTGQKDHNDKEILQTQNYIEKSYQDKLTINSLADKVDISQRSFERRFKLATNNTPVEYMQRVRIEAAKRSFESSRKNVSEVMFDVGYSDMKAFRDIFKRVTGITPIEYRNKYSKVVVEK</sequence>
<dbReference type="InterPro" id="IPR029062">
    <property type="entry name" value="Class_I_gatase-like"/>
</dbReference>
<dbReference type="Gene3D" id="1.10.10.60">
    <property type="entry name" value="Homeodomain-like"/>
    <property type="match status" value="2"/>
</dbReference>
<protein>
    <submittedName>
        <fullName evidence="4">Transcriptional regulator GlxA family with amidase domain</fullName>
    </submittedName>
</protein>
<dbReference type="Pfam" id="PF12833">
    <property type="entry name" value="HTH_18"/>
    <property type="match status" value="1"/>
</dbReference>
<dbReference type="PROSITE" id="PS01124">
    <property type="entry name" value="HTH_ARAC_FAMILY_2"/>
    <property type="match status" value="1"/>
</dbReference>
<dbReference type="InterPro" id="IPR052158">
    <property type="entry name" value="INH-QAR"/>
</dbReference>
<feature type="domain" description="HTH araC/xylS-type" evidence="3">
    <location>
        <begin position="220"/>
        <end position="318"/>
    </location>
</feature>
<dbReference type="RefSeq" id="WP_183588165.1">
    <property type="nucleotide sequence ID" value="NZ_JACHCA010000007.1"/>
</dbReference>
<dbReference type="SUPFAM" id="SSF46689">
    <property type="entry name" value="Homeodomain-like"/>
    <property type="match status" value="2"/>
</dbReference>
<accession>A0A841JCG6</accession>
<organism evidence="4 5">
    <name type="scientific">Mucilaginibacter lappiensis</name>
    <dbReference type="NCBI Taxonomy" id="354630"/>
    <lineage>
        <taxon>Bacteria</taxon>
        <taxon>Pseudomonadati</taxon>
        <taxon>Bacteroidota</taxon>
        <taxon>Sphingobacteriia</taxon>
        <taxon>Sphingobacteriales</taxon>
        <taxon>Sphingobacteriaceae</taxon>
        <taxon>Mucilaginibacter</taxon>
    </lineage>
</organism>
<dbReference type="SUPFAM" id="SSF52317">
    <property type="entry name" value="Class I glutamine amidotransferase-like"/>
    <property type="match status" value="1"/>
</dbReference>
<keyword evidence="2" id="KW-0804">Transcription</keyword>
<evidence type="ECO:0000313" key="5">
    <source>
        <dbReference type="Proteomes" id="UP000548326"/>
    </source>
</evidence>
<dbReference type="AlphaFoldDB" id="A0A841JCG6"/>
<evidence type="ECO:0000259" key="3">
    <source>
        <dbReference type="PROSITE" id="PS01124"/>
    </source>
</evidence>
<dbReference type="GO" id="GO:0043565">
    <property type="term" value="F:sequence-specific DNA binding"/>
    <property type="evidence" value="ECO:0007669"/>
    <property type="project" value="InterPro"/>
</dbReference>
<dbReference type="EMBL" id="JACHCA010000007">
    <property type="protein sequence ID" value="MBB6128823.1"/>
    <property type="molecule type" value="Genomic_DNA"/>
</dbReference>
<keyword evidence="1" id="KW-0805">Transcription regulation</keyword>
<evidence type="ECO:0000256" key="2">
    <source>
        <dbReference type="ARBA" id="ARBA00023163"/>
    </source>
</evidence>
<proteinExistence type="predicted"/>
<dbReference type="SMART" id="SM00342">
    <property type="entry name" value="HTH_ARAC"/>
    <property type="match status" value="1"/>
</dbReference>
<dbReference type="InterPro" id="IPR002818">
    <property type="entry name" value="DJ-1/PfpI"/>
</dbReference>
<dbReference type="Proteomes" id="UP000548326">
    <property type="component" value="Unassembled WGS sequence"/>
</dbReference>
<dbReference type="PANTHER" id="PTHR43130">
    <property type="entry name" value="ARAC-FAMILY TRANSCRIPTIONAL REGULATOR"/>
    <property type="match status" value="1"/>
</dbReference>
<dbReference type="Gene3D" id="3.40.50.880">
    <property type="match status" value="1"/>
</dbReference>
<dbReference type="InterPro" id="IPR009057">
    <property type="entry name" value="Homeodomain-like_sf"/>
</dbReference>
<dbReference type="GO" id="GO:0003700">
    <property type="term" value="F:DNA-binding transcription factor activity"/>
    <property type="evidence" value="ECO:0007669"/>
    <property type="project" value="InterPro"/>
</dbReference>
<evidence type="ECO:0000256" key="1">
    <source>
        <dbReference type="ARBA" id="ARBA00023015"/>
    </source>
</evidence>
<comment type="caution">
    <text evidence="4">The sequence shown here is derived from an EMBL/GenBank/DDBJ whole genome shotgun (WGS) entry which is preliminary data.</text>
</comment>
<gene>
    <name evidence="4" type="ORF">HDF22_002946</name>
</gene>
<dbReference type="Pfam" id="PF01965">
    <property type="entry name" value="DJ-1_PfpI"/>
    <property type="match status" value="1"/>
</dbReference>